<sequence>MIGFENPVFRIYFSQIMEIRLHVGRIGASDRLGTLTPGKYADIVVVDGPLFRESPDAIRKHQAETTFSAGKIVYRKA</sequence>
<gene>
    <name evidence="2" type="ORF">IAB63_04970</name>
</gene>
<proteinExistence type="predicted"/>
<dbReference type="GO" id="GO:0016810">
    <property type="term" value="F:hydrolase activity, acting on carbon-nitrogen (but not peptide) bonds"/>
    <property type="evidence" value="ECO:0007669"/>
    <property type="project" value="InterPro"/>
</dbReference>
<organism evidence="2 3">
    <name type="scientific">Candidatus Onthocola gallistercoris</name>
    <dbReference type="NCBI Taxonomy" id="2840876"/>
    <lineage>
        <taxon>Bacteria</taxon>
        <taxon>Bacillati</taxon>
        <taxon>Bacillota</taxon>
        <taxon>Bacilli</taxon>
        <taxon>Candidatus Onthocola</taxon>
    </lineage>
</organism>
<dbReference type="Gene3D" id="2.30.40.10">
    <property type="entry name" value="Urease, subunit C, domain 1"/>
    <property type="match status" value="1"/>
</dbReference>
<reference evidence="2" key="2">
    <citation type="journal article" date="2021" name="PeerJ">
        <title>Extensive microbial diversity within the chicken gut microbiome revealed by metagenomics and culture.</title>
        <authorList>
            <person name="Gilroy R."/>
            <person name="Ravi A."/>
            <person name="Getino M."/>
            <person name="Pursley I."/>
            <person name="Horton D.L."/>
            <person name="Alikhan N.F."/>
            <person name="Baker D."/>
            <person name="Gharbi K."/>
            <person name="Hall N."/>
            <person name="Watson M."/>
            <person name="Adriaenssens E.M."/>
            <person name="Foster-Nyarko E."/>
            <person name="Jarju S."/>
            <person name="Secka A."/>
            <person name="Antonio M."/>
            <person name="Oren A."/>
            <person name="Chaudhuri R.R."/>
            <person name="La Ragione R."/>
            <person name="Hildebrand F."/>
            <person name="Pallen M.J."/>
        </authorList>
    </citation>
    <scope>NUCLEOTIDE SEQUENCE</scope>
    <source>
        <strain evidence="2">CHK187-14744</strain>
    </source>
</reference>
<dbReference type="EMBL" id="DVLT01000035">
    <property type="protein sequence ID" value="HIU02585.1"/>
    <property type="molecule type" value="Genomic_DNA"/>
</dbReference>
<dbReference type="InterPro" id="IPR011059">
    <property type="entry name" value="Metal-dep_hydrolase_composite"/>
</dbReference>
<comment type="caution">
    <text evidence="2">The sequence shown here is derived from an EMBL/GenBank/DDBJ whole genome shotgun (WGS) entry which is preliminary data.</text>
</comment>
<dbReference type="AlphaFoldDB" id="A0A9D1KXK1"/>
<protein>
    <submittedName>
        <fullName evidence="2">Amidohydrolase family protein</fullName>
    </submittedName>
</protein>
<dbReference type="Pfam" id="PF07969">
    <property type="entry name" value="Amidohydro_3"/>
    <property type="match status" value="1"/>
</dbReference>
<evidence type="ECO:0000259" key="1">
    <source>
        <dbReference type="Pfam" id="PF07969"/>
    </source>
</evidence>
<dbReference type="SUPFAM" id="SSF51338">
    <property type="entry name" value="Composite domain of metallo-dependent hydrolases"/>
    <property type="match status" value="1"/>
</dbReference>
<dbReference type="InterPro" id="IPR013108">
    <property type="entry name" value="Amidohydro_3"/>
</dbReference>
<accession>A0A9D1KXK1</accession>
<dbReference type="Proteomes" id="UP000824164">
    <property type="component" value="Unassembled WGS sequence"/>
</dbReference>
<feature type="domain" description="Amidohydrolase 3" evidence="1">
    <location>
        <begin position="26"/>
        <end position="74"/>
    </location>
</feature>
<evidence type="ECO:0000313" key="2">
    <source>
        <dbReference type="EMBL" id="HIU02585.1"/>
    </source>
</evidence>
<evidence type="ECO:0000313" key="3">
    <source>
        <dbReference type="Proteomes" id="UP000824164"/>
    </source>
</evidence>
<name>A0A9D1KXK1_9FIRM</name>
<reference evidence="2" key="1">
    <citation type="submission" date="2020-10" db="EMBL/GenBank/DDBJ databases">
        <authorList>
            <person name="Gilroy R."/>
        </authorList>
    </citation>
    <scope>NUCLEOTIDE SEQUENCE</scope>
    <source>
        <strain evidence="2">CHK187-14744</strain>
    </source>
</reference>